<protein>
    <submittedName>
        <fullName evidence="2">Surface glycoprotein</fullName>
    </submittedName>
</protein>
<dbReference type="AlphaFoldDB" id="A0ABD6B9P9"/>
<feature type="non-terminal residue" evidence="2">
    <location>
        <position position="48"/>
    </location>
</feature>
<dbReference type="RefSeq" id="WP_379818959.1">
    <property type="nucleotide sequence ID" value="NZ_JBHUDH010000219.1"/>
</dbReference>
<sequence>MTGDNQTKARGIALAALMIMSVFVAGIGFTGAVAADGHITADRSIDSV</sequence>
<keyword evidence="1" id="KW-0812">Transmembrane</keyword>
<keyword evidence="1" id="KW-0472">Membrane</keyword>
<gene>
    <name evidence="2" type="ORF">ACFR9S_14755</name>
</gene>
<accession>A0ABD6B9P9</accession>
<evidence type="ECO:0000256" key="1">
    <source>
        <dbReference type="SAM" id="Phobius"/>
    </source>
</evidence>
<comment type="caution">
    <text evidence="2">The sequence shown here is derived from an EMBL/GenBank/DDBJ whole genome shotgun (WGS) entry which is preliminary data.</text>
</comment>
<organism evidence="2 3">
    <name type="scientific">Halolamina salina</name>
    <dbReference type="NCBI Taxonomy" id="1220023"/>
    <lineage>
        <taxon>Archaea</taxon>
        <taxon>Methanobacteriati</taxon>
        <taxon>Methanobacteriota</taxon>
        <taxon>Stenosarchaea group</taxon>
        <taxon>Halobacteria</taxon>
        <taxon>Halobacteriales</taxon>
        <taxon>Haloferacaceae</taxon>
    </lineage>
</organism>
<evidence type="ECO:0000313" key="2">
    <source>
        <dbReference type="EMBL" id="MFD1527543.1"/>
    </source>
</evidence>
<dbReference type="EMBL" id="JBHUDH010000219">
    <property type="protein sequence ID" value="MFD1527543.1"/>
    <property type="molecule type" value="Genomic_DNA"/>
</dbReference>
<keyword evidence="3" id="KW-1185">Reference proteome</keyword>
<evidence type="ECO:0000313" key="3">
    <source>
        <dbReference type="Proteomes" id="UP001597111"/>
    </source>
</evidence>
<name>A0ABD6B9P9_9EURY</name>
<dbReference type="InterPro" id="IPR026452">
    <property type="entry name" value="Surf_glycop_sig_pep"/>
</dbReference>
<reference evidence="2 3" key="1">
    <citation type="journal article" date="2019" name="Int. J. Syst. Evol. Microbiol.">
        <title>The Global Catalogue of Microorganisms (GCM) 10K type strain sequencing project: providing services to taxonomists for standard genome sequencing and annotation.</title>
        <authorList>
            <consortium name="The Broad Institute Genomics Platform"/>
            <consortium name="The Broad Institute Genome Sequencing Center for Infectious Disease"/>
            <person name="Wu L."/>
            <person name="Ma J."/>
        </authorList>
    </citation>
    <scope>NUCLEOTIDE SEQUENCE [LARGE SCALE GENOMIC DNA]</scope>
    <source>
        <strain evidence="2 3">CGMCC 1.12285</strain>
    </source>
</reference>
<dbReference type="Proteomes" id="UP001597111">
    <property type="component" value="Unassembled WGS sequence"/>
</dbReference>
<dbReference type="NCBIfam" id="TIGR04207">
    <property type="entry name" value="halo_sig_pep"/>
    <property type="match status" value="1"/>
</dbReference>
<proteinExistence type="predicted"/>
<feature type="transmembrane region" description="Helical" evidence="1">
    <location>
        <begin position="12"/>
        <end position="35"/>
    </location>
</feature>
<keyword evidence="1" id="KW-1133">Transmembrane helix</keyword>